<organism evidence="1 2">
    <name type="scientific">Actinidia rufa</name>
    <dbReference type="NCBI Taxonomy" id="165716"/>
    <lineage>
        <taxon>Eukaryota</taxon>
        <taxon>Viridiplantae</taxon>
        <taxon>Streptophyta</taxon>
        <taxon>Embryophyta</taxon>
        <taxon>Tracheophyta</taxon>
        <taxon>Spermatophyta</taxon>
        <taxon>Magnoliopsida</taxon>
        <taxon>eudicotyledons</taxon>
        <taxon>Gunneridae</taxon>
        <taxon>Pentapetalae</taxon>
        <taxon>asterids</taxon>
        <taxon>Ericales</taxon>
        <taxon>Actinidiaceae</taxon>
        <taxon>Actinidia</taxon>
    </lineage>
</organism>
<evidence type="ECO:0000313" key="2">
    <source>
        <dbReference type="Proteomes" id="UP000585474"/>
    </source>
</evidence>
<proteinExistence type="predicted"/>
<reference evidence="1 2" key="1">
    <citation type="submission" date="2019-07" db="EMBL/GenBank/DDBJ databases">
        <title>De Novo Assembly of kiwifruit Actinidia rufa.</title>
        <authorList>
            <person name="Sugita-Konishi S."/>
            <person name="Sato K."/>
            <person name="Mori E."/>
            <person name="Abe Y."/>
            <person name="Kisaki G."/>
            <person name="Hamano K."/>
            <person name="Suezawa K."/>
            <person name="Otani M."/>
            <person name="Fukuda T."/>
            <person name="Manabe T."/>
            <person name="Gomi K."/>
            <person name="Tabuchi M."/>
            <person name="Akimitsu K."/>
            <person name="Kataoka I."/>
        </authorList>
    </citation>
    <scope>NUCLEOTIDE SEQUENCE [LARGE SCALE GENOMIC DNA]</scope>
    <source>
        <strain evidence="2">cv. Fuchu</strain>
    </source>
</reference>
<protein>
    <submittedName>
        <fullName evidence="1">Uncharacterized protein</fullName>
    </submittedName>
</protein>
<evidence type="ECO:0000313" key="1">
    <source>
        <dbReference type="EMBL" id="GFY85401.1"/>
    </source>
</evidence>
<comment type="caution">
    <text evidence="1">The sequence shown here is derived from an EMBL/GenBank/DDBJ whole genome shotgun (WGS) entry which is preliminary data.</text>
</comment>
<dbReference type="EMBL" id="BJWL01000004">
    <property type="protein sequence ID" value="GFY85401.1"/>
    <property type="molecule type" value="Genomic_DNA"/>
</dbReference>
<name>A0A7J0EG20_9ERIC</name>
<dbReference type="AlphaFoldDB" id="A0A7J0EG20"/>
<keyword evidence="2" id="KW-1185">Reference proteome</keyword>
<dbReference type="Proteomes" id="UP000585474">
    <property type="component" value="Unassembled WGS sequence"/>
</dbReference>
<sequence length="104" mass="11661">MATDSHVTSCFRTRDALNSPTRTLVLNRPITYVRGPINGSQSTHPLRIRTRSSRRTLVSVQIRTRLSTLFALFPAVTRRRSASTRRRISGEISARIGLVDSVLV</sequence>
<accession>A0A7J0EG20</accession>
<gene>
    <name evidence="1" type="ORF">Acr_04g0001390</name>
</gene>